<gene>
    <name evidence="1" type="ORF">XELAEV_18038059mg</name>
</gene>
<reference evidence="2" key="1">
    <citation type="journal article" date="2016" name="Nature">
        <title>Genome evolution in the allotetraploid frog Xenopus laevis.</title>
        <authorList>
            <person name="Session A.M."/>
            <person name="Uno Y."/>
            <person name="Kwon T."/>
            <person name="Chapman J.A."/>
            <person name="Toyoda A."/>
            <person name="Takahashi S."/>
            <person name="Fukui A."/>
            <person name="Hikosaka A."/>
            <person name="Suzuki A."/>
            <person name="Kondo M."/>
            <person name="van Heeringen S.J."/>
            <person name="Quigley I."/>
            <person name="Heinz S."/>
            <person name="Ogino H."/>
            <person name="Ochi H."/>
            <person name="Hellsten U."/>
            <person name="Lyons J.B."/>
            <person name="Simakov O."/>
            <person name="Putnam N."/>
            <person name="Stites J."/>
            <person name="Kuroki Y."/>
            <person name="Tanaka T."/>
            <person name="Michiue T."/>
            <person name="Watanabe M."/>
            <person name="Bogdanovic O."/>
            <person name="Lister R."/>
            <person name="Georgiou G."/>
            <person name="Paranjpe S.S."/>
            <person name="van Kruijsbergen I."/>
            <person name="Shu S."/>
            <person name="Carlson J."/>
            <person name="Kinoshita T."/>
            <person name="Ohta Y."/>
            <person name="Mawaribuchi S."/>
            <person name="Jenkins J."/>
            <person name="Grimwood J."/>
            <person name="Schmutz J."/>
            <person name="Mitros T."/>
            <person name="Mozaffari S.V."/>
            <person name="Suzuki Y."/>
            <person name="Haramoto Y."/>
            <person name="Yamamoto T.S."/>
            <person name="Takagi C."/>
            <person name="Heald R."/>
            <person name="Miller K."/>
            <person name="Haudenschild C."/>
            <person name="Kitzman J."/>
            <person name="Nakayama T."/>
            <person name="Izutsu Y."/>
            <person name="Robert J."/>
            <person name="Fortriede J."/>
            <person name="Burns K."/>
            <person name="Lotay V."/>
            <person name="Karimi K."/>
            <person name="Yasuoka Y."/>
            <person name="Dichmann D.S."/>
            <person name="Flajnik M.F."/>
            <person name="Houston D.W."/>
            <person name="Shendure J."/>
            <person name="DuPasquier L."/>
            <person name="Vize P.D."/>
            <person name="Zorn A.M."/>
            <person name="Ito M."/>
            <person name="Marcotte E.M."/>
            <person name="Wallingford J.B."/>
            <person name="Ito Y."/>
            <person name="Asashima M."/>
            <person name="Ueno N."/>
            <person name="Matsuda Y."/>
            <person name="Veenstra G.J."/>
            <person name="Fujiyama A."/>
            <person name="Harland R.M."/>
            <person name="Taira M."/>
            <person name="Rokhsar D.S."/>
        </authorList>
    </citation>
    <scope>NUCLEOTIDE SEQUENCE [LARGE SCALE GENOMIC DNA]</scope>
    <source>
        <strain evidence="2">J</strain>
    </source>
</reference>
<protein>
    <submittedName>
        <fullName evidence="1">Uncharacterized protein</fullName>
    </submittedName>
</protein>
<dbReference type="AlphaFoldDB" id="A0A974CEF9"/>
<dbReference type="EMBL" id="CM004479">
    <property type="protein sequence ID" value="OCT71151.1"/>
    <property type="molecule type" value="Genomic_DNA"/>
</dbReference>
<accession>A0A974CEF9</accession>
<evidence type="ECO:0000313" key="1">
    <source>
        <dbReference type="EMBL" id="OCT71151.1"/>
    </source>
</evidence>
<proteinExistence type="predicted"/>
<organism evidence="1 2">
    <name type="scientific">Xenopus laevis</name>
    <name type="common">African clawed frog</name>
    <dbReference type="NCBI Taxonomy" id="8355"/>
    <lineage>
        <taxon>Eukaryota</taxon>
        <taxon>Metazoa</taxon>
        <taxon>Chordata</taxon>
        <taxon>Craniata</taxon>
        <taxon>Vertebrata</taxon>
        <taxon>Euteleostomi</taxon>
        <taxon>Amphibia</taxon>
        <taxon>Batrachia</taxon>
        <taxon>Anura</taxon>
        <taxon>Pipoidea</taxon>
        <taxon>Pipidae</taxon>
        <taxon>Xenopodinae</taxon>
        <taxon>Xenopus</taxon>
        <taxon>Xenopus</taxon>
    </lineage>
</organism>
<name>A0A974CEF9_XENLA</name>
<evidence type="ECO:0000313" key="2">
    <source>
        <dbReference type="Proteomes" id="UP000694892"/>
    </source>
</evidence>
<sequence length="75" mass="8467">MLWGGETSLDSECWIMYKCCIFHVPSDLIQIQPIRHIRLTHTGNTRGNATCSKSTACLGRPFNRGRKTWGCSPLN</sequence>
<dbReference type="Proteomes" id="UP000694892">
    <property type="component" value="Chromosome 7S"/>
</dbReference>